<dbReference type="GO" id="GO:0006629">
    <property type="term" value="P:lipid metabolic process"/>
    <property type="evidence" value="ECO:0007669"/>
    <property type="project" value="InterPro"/>
</dbReference>
<dbReference type="InterPro" id="IPR030395">
    <property type="entry name" value="GP_PDE_dom"/>
</dbReference>
<dbReference type="GO" id="GO:0008081">
    <property type="term" value="F:phosphoric diester hydrolase activity"/>
    <property type="evidence" value="ECO:0007669"/>
    <property type="project" value="InterPro"/>
</dbReference>
<keyword evidence="3" id="KW-1185">Reference proteome</keyword>
<dbReference type="EMBL" id="JAABOQ010000001">
    <property type="protein sequence ID" value="NER16129.1"/>
    <property type="molecule type" value="Genomic_DNA"/>
</dbReference>
<protein>
    <submittedName>
        <fullName evidence="2">Glycerophosphodiester phosphodiesterase</fullName>
    </submittedName>
</protein>
<evidence type="ECO:0000259" key="1">
    <source>
        <dbReference type="PROSITE" id="PS51704"/>
    </source>
</evidence>
<reference evidence="2 3" key="1">
    <citation type="submission" date="2020-01" db="EMBL/GenBank/DDBJ databases">
        <title>Spongiivirga citrea KCTC 32990T.</title>
        <authorList>
            <person name="Wang G."/>
        </authorList>
    </citation>
    <scope>NUCLEOTIDE SEQUENCE [LARGE SCALE GENOMIC DNA]</scope>
    <source>
        <strain evidence="2 3">KCTC 32990</strain>
    </source>
</reference>
<dbReference type="Pfam" id="PF03009">
    <property type="entry name" value="GDPD"/>
    <property type="match status" value="1"/>
</dbReference>
<dbReference type="PANTHER" id="PTHR46211:SF14">
    <property type="entry name" value="GLYCEROPHOSPHODIESTER PHOSPHODIESTERASE"/>
    <property type="match status" value="1"/>
</dbReference>
<gene>
    <name evidence="2" type="ORF">GWK10_02850</name>
</gene>
<dbReference type="Proteomes" id="UP000474296">
    <property type="component" value="Unassembled WGS sequence"/>
</dbReference>
<dbReference type="InterPro" id="IPR017946">
    <property type="entry name" value="PLC-like_Pdiesterase_TIM-brl"/>
</dbReference>
<accession>A0A6M0CJM0</accession>
<dbReference type="CDD" id="cd08567">
    <property type="entry name" value="GDPD_SpGDE_like"/>
    <property type="match status" value="1"/>
</dbReference>
<evidence type="ECO:0000313" key="2">
    <source>
        <dbReference type="EMBL" id="NER16129.1"/>
    </source>
</evidence>
<dbReference type="SUPFAM" id="SSF51695">
    <property type="entry name" value="PLC-like phosphodiesterases"/>
    <property type="match status" value="1"/>
</dbReference>
<evidence type="ECO:0000313" key="3">
    <source>
        <dbReference type="Proteomes" id="UP000474296"/>
    </source>
</evidence>
<name>A0A6M0CJM0_9FLAO</name>
<dbReference type="PROSITE" id="PS51704">
    <property type="entry name" value="GP_PDE"/>
    <property type="match status" value="1"/>
</dbReference>
<sequence>MIDVQGHRGCRGILPENTIPAFKKAIELGVTTLELDLAVSKDHQLVVSHEPFMNHEISIGPNGEEITEENEKSFNLYQMNYKEIKRFDVGMKKHLRFPNQQKIKAHKPLLSEIFDLAEDETDETILYNIEIKSHPTYDGIFTPKVEEFTKLLINLIRERNLEDRVTVQSFDIRALEITHQMNPKLSTALLVEDNENIDLKLSALSFKPSIISPYYGLLSEKKVELLQDERLQVIPWTANDTTTMKTLLKFKVDGIITDYPDRLINLLENEITDNAF</sequence>
<comment type="caution">
    <text evidence="2">The sequence shown here is derived from an EMBL/GenBank/DDBJ whole genome shotgun (WGS) entry which is preliminary data.</text>
</comment>
<organism evidence="2 3">
    <name type="scientific">Spongiivirga citrea</name>
    <dbReference type="NCBI Taxonomy" id="1481457"/>
    <lineage>
        <taxon>Bacteria</taxon>
        <taxon>Pseudomonadati</taxon>
        <taxon>Bacteroidota</taxon>
        <taxon>Flavobacteriia</taxon>
        <taxon>Flavobacteriales</taxon>
        <taxon>Flavobacteriaceae</taxon>
        <taxon>Spongiivirga</taxon>
    </lineage>
</organism>
<dbReference type="AlphaFoldDB" id="A0A6M0CJM0"/>
<dbReference type="PANTHER" id="PTHR46211">
    <property type="entry name" value="GLYCEROPHOSPHORYL DIESTER PHOSPHODIESTERASE"/>
    <property type="match status" value="1"/>
</dbReference>
<dbReference type="Gene3D" id="3.20.20.190">
    <property type="entry name" value="Phosphatidylinositol (PI) phosphodiesterase"/>
    <property type="match status" value="1"/>
</dbReference>
<proteinExistence type="predicted"/>
<feature type="domain" description="GP-PDE" evidence="1">
    <location>
        <begin position="2"/>
        <end position="267"/>
    </location>
</feature>
<dbReference type="RefSeq" id="WP_164029381.1">
    <property type="nucleotide sequence ID" value="NZ_JAABOQ010000001.1"/>
</dbReference>